<dbReference type="EMBL" id="JALLPB020000282">
    <property type="protein sequence ID" value="KAL3811086.1"/>
    <property type="molecule type" value="Genomic_DNA"/>
</dbReference>
<organism evidence="2 3">
    <name type="scientific">Cyclostephanos tholiformis</name>
    <dbReference type="NCBI Taxonomy" id="382380"/>
    <lineage>
        <taxon>Eukaryota</taxon>
        <taxon>Sar</taxon>
        <taxon>Stramenopiles</taxon>
        <taxon>Ochrophyta</taxon>
        <taxon>Bacillariophyta</taxon>
        <taxon>Coscinodiscophyceae</taxon>
        <taxon>Thalassiosirophycidae</taxon>
        <taxon>Stephanodiscales</taxon>
        <taxon>Stephanodiscaceae</taxon>
        <taxon>Cyclostephanos</taxon>
    </lineage>
</organism>
<evidence type="ECO:0000256" key="1">
    <source>
        <dbReference type="SAM" id="MobiDB-lite"/>
    </source>
</evidence>
<reference evidence="2 3" key="1">
    <citation type="submission" date="2024-10" db="EMBL/GenBank/DDBJ databases">
        <title>Updated reference genomes for cyclostephanoid diatoms.</title>
        <authorList>
            <person name="Roberts W.R."/>
            <person name="Alverson A.J."/>
        </authorList>
    </citation>
    <scope>NUCLEOTIDE SEQUENCE [LARGE SCALE GENOMIC DNA]</scope>
    <source>
        <strain evidence="2 3">AJA228-03</strain>
    </source>
</reference>
<protein>
    <submittedName>
        <fullName evidence="2">Uncharacterized protein</fullName>
    </submittedName>
</protein>
<accession>A0ABD3RHF6</accession>
<dbReference type="Proteomes" id="UP001530377">
    <property type="component" value="Unassembled WGS sequence"/>
</dbReference>
<evidence type="ECO:0000313" key="3">
    <source>
        <dbReference type="Proteomes" id="UP001530377"/>
    </source>
</evidence>
<dbReference type="AlphaFoldDB" id="A0ABD3RHF6"/>
<comment type="caution">
    <text evidence="2">The sequence shown here is derived from an EMBL/GenBank/DDBJ whole genome shotgun (WGS) entry which is preliminary data.</text>
</comment>
<feature type="region of interest" description="Disordered" evidence="1">
    <location>
        <begin position="254"/>
        <end position="300"/>
    </location>
</feature>
<name>A0ABD3RHF6_9STRA</name>
<keyword evidence="3" id="KW-1185">Reference proteome</keyword>
<gene>
    <name evidence="2" type="ORF">ACHAXA_008063</name>
</gene>
<feature type="compositionally biased region" description="Basic residues" evidence="1">
    <location>
        <begin position="286"/>
        <end position="300"/>
    </location>
</feature>
<proteinExistence type="predicted"/>
<sequence>MVRGMKFYIKRLIYAVATSALQFPGVWYADAVAGSDNINGVYTVFAGKQYANSTCSFLCSGPNWGTNGQFSWSVKVTFGQSAASYIGATGTCFANNPIEYYDWNKLWGKARCGYAHSHQTDSDRFVWRRLQNFSNPANCGNVPNCSGIQLATYSYDAGTTPYPNENWDLSKTFSTILQPDVAYILGMESFSNGTVLHSLRSHDGTLLESKINIHTNLCMNYEQGTVLGLYFGGSCTAPQSISVLYAAVAGPTVSPSKGPNISPASTGTPTAPPSSPTLGPVTPRPTTRKPTRKPTRKKSI</sequence>
<evidence type="ECO:0000313" key="2">
    <source>
        <dbReference type="EMBL" id="KAL3811086.1"/>
    </source>
</evidence>